<evidence type="ECO:0000313" key="2">
    <source>
        <dbReference type="Proteomes" id="UP000744555"/>
    </source>
</evidence>
<dbReference type="RefSeq" id="WP_187804520.1">
    <property type="nucleotide sequence ID" value="NZ_LZEU01000001.1"/>
</dbReference>
<proteinExistence type="predicted"/>
<keyword evidence="2" id="KW-1185">Reference proteome</keyword>
<comment type="caution">
    <text evidence="1">The sequence shown here is derived from an EMBL/GenBank/DDBJ whole genome shotgun (WGS) entry which is preliminary data.</text>
</comment>
<reference evidence="1 2" key="1">
    <citation type="submission" date="2016-06" db="EMBL/GenBank/DDBJ databases">
        <authorList>
            <person name="Ramos C."/>
            <person name="Pintado A."/>
            <person name="Crespo-Gomez J.I."/>
        </authorList>
    </citation>
    <scope>NUCLEOTIDE SEQUENCE [LARGE SCALE GENOMIC DNA]</scope>
    <source>
        <strain evidence="1 2">AVO110</strain>
    </source>
</reference>
<accession>A0ABR7RYG9</accession>
<evidence type="ECO:0008006" key="3">
    <source>
        <dbReference type="Google" id="ProtNLM"/>
    </source>
</evidence>
<gene>
    <name evidence="1" type="ORF">A9179_03690</name>
</gene>
<evidence type="ECO:0000313" key="1">
    <source>
        <dbReference type="EMBL" id="MBC9249376.1"/>
    </source>
</evidence>
<dbReference type="EMBL" id="LZEU01000001">
    <property type="protein sequence ID" value="MBC9249376.1"/>
    <property type="molecule type" value="Genomic_DNA"/>
</dbReference>
<organism evidence="1 2">
    <name type="scientific">Aquipseudomonas alcaligenes</name>
    <name type="common">Pseudomonas alcaligenes</name>
    <dbReference type="NCBI Taxonomy" id="43263"/>
    <lineage>
        <taxon>Bacteria</taxon>
        <taxon>Pseudomonadati</taxon>
        <taxon>Pseudomonadota</taxon>
        <taxon>Gammaproteobacteria</taxon>
        <taxon>Pseudomonadales</taxon>
        <taxon>Pseudomonadaceae</taxon>
        <taxon>Aquipseudomonas</taxon>
    </lineage>
</organism>
<protein>
    <recommendedName>
        <fullName evidence="3">Nitrogen regulatory protein P-II</fullName>
    </recommendedName>
</protein>
<dbReference type="Proteomes" id="UP000744555">
    <property type="component" value="Unassembled WGS sequence"/>
</dbReference>
<sequence>MSAASFALPGAPAKLITCILPDNGTDRRVLQRLRDELGITRAHSVHCRGVAVLQAAKAPRDKVPEAALARVLHVVVDAQQADEVFDFICAQASLDQPDSGTLYMTALNFATPLAMPAGVPDEPRAKATGL</sequence>
<name>A0ABR7RYG9_AQUAC</name>